<comment type="caution">
    <text evidence="1">The sequence shown here is derived from an EMBL/GenBank/DDBJ whole genome shotgun (WGS) entry which is preliminary data.</text>
</comment>
<proteinExistence type="predicted"/>
<organism evidence="1 2">
    <name type="scientific">Neisseria shayeganii 871</name>
    <dbReference type="NCBI Taxonomy" id="1032488"/>
    <lineage>
        <taxon>Bacteria</taxon>
        <taxon>Pseudomonadati</taxon>
        <taxon>Pseudomonadota</taxon>
        <taxon>Betaproteobacteria</taxon>
        <taxon>Neisseriales</taxon>
        <taxon>Neisseriaceae</taxon>
        <taxon>Neisseria</taxon>
    </lineage>
</organism>
<dbReference type="Proteomes" id="UP000003019">
    <property type="component" value="Unassembled WGS sequence"/>
</dbReference>
<sequence>MVLAVRAGCRTLPVKRWLGLALLPVGLRRLQLAVEIFAPNSGEIEFDVGAFRRVGNKGGQGAAAGGLVTGIFVCRCQIVAGAHPVDEPHKVFAAVQAVLLNPSRFGKAAGTIGYLKALFAVFDALIGAGGGQAAVFTGKNNVMAAIIVAAGGGGGFGGAVHRHAVALKTEEDFTALAVFENRPVALPLEAAVNLTEVAVGANGVDVETVASNFQVLLLIRVFDLVCLRGAGQRRGGGQSNGQAIYGFQHGAHFLLLVLNP</sequence>
<accession>G4CHK5</accession>
<name>G4CHK5_9NEIS</name>
<dbReference type="HOGENOM" id="CLU_1068873_0_0_4"/>
<dbReference type="AlphaFoldDB" id="G4CHK5"/>
<keyword evidence="2" id="KW-1185">Reference proteome</keyword>
<evidence type="ECO:0000313" key="1">
    <source>
        <dbReference type="EMBL" id="EGY52670.1"/>
    </source>
</evidence>
<dbReference type="STRING" id="1032488.HMPREF9371_1094"/>
<protein>
    <submittedName>
        <fullName evidence="1">Uncharacterized protein</fullName>
    </submittedName>
</protein>
<reference evidence="1 2" key="1">
    <citation type="submission" date="2011-05" db="EMBL/GenBank/DDBJ databases">
        <authorList>
            <person name="Muzny D."/>
            <person name="Qin X."/>
            <person name="Deng J."/>
            <person name="Jiang H."/>
            <person name="Liu Y."/>
            <person name="Qu J."/>
            <person name="Song X.-Z."/>
            <person name="Zhang L."/>
            <person name="Thornton R."/>
            <person name="Coyle M."/>
            <person name="Francisco L."/>
            <person name="Jackson L."/>
            <person name="Javaid M."/>
            <person name="Korchina V."/>
            <person name="Kovar C."/>
            <person name="Mata R."/>
            <person name="Mathew T."/>
            <person name="Ngo R."/>
            <person name="Nguyen L."/>
            <person name="Nguyen N."/>
            <person name="Okwuonu G."/>
            <person name="Ongeri F."/>
            <person name="Pham C."/>
            <person name="Simmons D."/>
            <person name="Wilczek-Boney K."/>
            <person name="Hale W."/>
            <person name="Jakkamsetti A."/>
            <person name="Pham P."/>
            <person name="Ruth R."/>
            <person name="San Lucas F."/>
            <person name="Warren J."/>
            <person name="Zhang J."/>
            <person name="Zhao Z."/>
            <person name="Zhou C."/>
            <person name="Zhu D."/>
            <person name="Lee S."/>
            <person name="Bess C."/>
            <person name="Blankenburg K."/>
            <person name="Forbes L."/>
            <person name="Fu Q."/>
            <person name="Gubbala S."/>
            <person name="Hirani K."/>
            <person name="Jayaseelan J.C."/>
            <person name="Lara F."/>
            <person name="Munidasa M."/>
            <person name="Palculict T."/>
            <person name="Patil S."/>
            <person name="Pu L.-L."/>
            <person name="Saada N."/>
            <person name="Tang L."/>
            <person name="Weissenberger G."/>
            <person name="Zhu Y."/>
            <person name="Hemphill L."/>
            <person name="Shang Y."/>
            <person name="Youmans B."/>
            <person name="Ayvaz T."/>
            <person name="Ross M."/>
            <person name="Santibanez J."/>
            <person name="Aqrawi P."/>
            <person name="Gross S."/>
            <person name="Joshi V."/>
            <person name="Fowler G."/>
            <person name="Nazareth L."/>
            <person name="Reid J."/>
            <person name="Worley K."/>
            <person name="Petrosino J."/>
            <person name="Highlander S."/>
            <person name="Gibbs R."/>
        </authorList>
    </citation>
    <scope>NUCLEOTIDE SEQUENCE [LARGE SCALE GENOMIC DNA]</scope>
    <source>
        <strain evidence="1 2">871</strain>
    </source>
</reference>
<gene>
    <name evidence="1" type="ORF">HMPREF9371_1094</name>
</gene>
<evidence type="ECO:0000313" key="2">
    <source>
        <dbReference type="Proteomes" id="UP000003019"/>
    </source>
</evidence>
<dbReference type="EMBL" id="AGAY01000042">
    <property type="protein sequence ID" value="EGY52670.1"/>
    <property type="molecule type" value="Genomic_DNA"/>
</dbReference>